<dbReference type="AlphaFoldDB" id="A0A2T8I378"/>
<dbReference type="Gramene" id="PVH32143">
    <property type="protein sequence ID" value="PVH32143"/>
    <property type="gene ID" value="PAHAL_9G328600"/>
</dbReference>
<dbReference type="EMBL" id="CM008054">
    <property type="protein sequence ID" value="PVH32143.1"/>
    <property type="molecule type" value="Genomic_DNA"/>
</dbReference>
<name>A0A2T8I378_9POAL</name>
<reference evidence="2" key="1">
    <citation type="submission" date="2018-04" db="EMBL/GenBank/DDBJ databases">
        <title>WGS assembly of Panicum hallii.</title>
        <authorList>
            <person name="Lovell J."/>
            <person name="Jenkins J."/>
            <person name="Lowry D."/>
            <person name="Mamidi S."/>
            <person name="Sreedasyam A."/>
            <person name="Weng X."/>
            <person name="Barry K."/>
            <person name="Bonette J."/>
            <person name="Campitelli B."/>
            <person name="Daum C."/>
            <person name="Gordon S."/>
            <person name="Gould B."/>
            <person name="Lipzen A."/>
            <person name="Macqueen A."/>
            <person name="Palacio-Mejia J."/>
            <person name="Plott C."/>
            <person name="Shakirov E."/>
            <person name="Shu S."/>
            <person name="Yoshinaga Y."/>
            <person name="Zane M."/>
            <person name="Rokhsar D."/>
            <person name="Grimwood J."/>
            <person name="Schmutz J."/>
            <person name="Juenger T."/>
        </authorList>
    </citation>
    <scope>NUCLEOTIDE SEQUENCE [LARGE SCALE GENOMIC DNA]</scope>
    <source>
        <strain evidence="2">FIL2</strain>
    </source>
</reference>
<organism evidence="2">
    <name type="scientific">Panicum hallii</name>
    <dbReference type="NCBI Taxonomy" id="206008"/>
    <lineage>
        <taxon>Eukaryota</taxon>
        <taxon>Viridiplantae</taxon>
        <taxon>Streptophyta</taxon>
        <taxon>Embryophyta</taxon>
        <taxon>Tracheophyta</taxon>
        <taxon>Spermatophyta</taxon>
        <taxon>Magnoliopsida</taxon>
        <taxon>Liliopsida</taxon>
        <taxon>Poales</taxon>
        <taxon>Poaceae</taxon>
        <taxon>PACMAD clade</taxon>
        <taxon>Panicoideae</taxon>
        <taxon>Panicodae</taxon>
        <taxon>Paniceae</taxon>
        <taxon>Panicinae</taxon>
        <taxon>Panicum</taxon>
        <taxon>Panicum sect. Panicum</taxon>
    </lineage>
</organism>
<feature type="transmembrane region" description="Helical" evidence="1">
    <location>
        <begin position="7"/>
        <end position="29"/>
    </location>
</feature>
<keyword evidence="1" id="KW-0812">Transmembrane</keyword>
<gene>
    <name evidence="2" type="ORF">PAHAL_9G328600</name>
</gene>
<protein>
    <submittedName>
        <fullName evidence="2">Uncharacterized protein</fullName>
    </submittedName>
</protein>
<proteinExistence type="predicted"/>
<evidence type="ECO:0000256" key="1">
    <source>
        <dbReference type="SAM" id="Phobius"/>
    </source>
</evidence>
<sequence>MGGRHRTLILFKGVSSFLIIPFLCIILSADCSFSGWFRTQIMTLWSNKMWRRR</sequence>
<dbReference type="Proteomes" id="UP000243499">
    <property type="component" value="Chromosome 9"/>
</dbReference>
<evidence type="ECO:0000313" key="2">
    <source>
        <dbReference type="EMBL" id="PVH32143.1"/>
    </source>
</evidence>
<keyword evidence="1" id="KW-0472">Membrane</keyword>
<keyword evidence="1" id="KW-1133">Transmembrane helix</keyword>
<accession>A0A2T8I378</accession>